<dbReference type="InterPro" id="IPR039422">
    <property type="entry name" value="MarR/SlyA-like"/>
</dbReference>
<dbReference type="Pfam" id="PF01047">
    <property type="entry name" value="MarR"/>
    <property type="match status" value="1"/>
</dbReference>
<evidence type="ECO:0000256" key="2">
    <source>
        <dbReference type="ARBA" id="ARBA00023125"/>
    </source>
</evidence>
<dbReference type="PROSITE" id="PS50995">
    <property type="entry name" value="HTH_MARR_2"/>
    <property type="match status" value="1"/>
</dbReference>
<gene>
    <name evidence="5" type="ORF">SAMN02746041_02185</name>
</gene>
<keyword evidence="6" id="KW-1185">Reference proteome</keyword>
<evidence type="ECO:0000259" key="4">
    <source>
        <dbReference type="PROSITE" id="PS50995"/>
    </source>
</evidence>
<evidence type="ECO:0000256" key="1">
    <source>
        <dbReference type="ARBA" id="ARBA00023015"/>
    </source>
</evidence>
<dbReference type="GO" id="GO:0006950">
    <property type="term" value="P:response to stress"/>
    <property type="evidence" value="ECO:0007669"/>
    <property type="project" value="TreeGrafter"/>
</dbReference>
<name>A0A1W1XM01_9BACT</name>
<dbReference type="InterPro" id="IPR036390">
    <property type="entry name" value="WH_DNA-bd_sf"/>
</dbReference>
<dbReference type="SUPFAM" id="SSF46785">
    <property type="entry name" value="Winged helix' DNA-binding domain"/>
    <property type="match status" value="1"/>
</dbReference>
<dbReference type="InterPro" id="IPR036388">
    <property type="entry name" value="WH-like_DNA-bd_sf"/>
</dbReference>
<dbReference type="Gene3D" id="1.10.10.10">
    <property type="entry name" value="Winged helix-like DNA-binding domain superfamily/Winged helix DNA-binding domain"/>
    <property type="match status" value="1"/>
</dbReference>
<dbReference type="AlphaFoldDB" id="A0A1W1XM01"/>
<organism evidence="5 6">
    <name type="scientific">Desulfacinum hydrothermale DSM 13146</name>
    <dbReference type="NCBI Taxonomy" id="1121390"/>
    <lineage>
        <taxon>Bacteria</taxon>
        <taxon>Pseudomonadati</taxon>
        <taxon>Thermodesulfobacteriota</taxon>
        <taxon>Syntrophobacteria</taxon>
        <taxon>Syntrophobacterales</taxon>
        <taxon>Syntrophobacteraceae</taxon>
        <taxon>Desulfacinum</taxon>
    </lineage>
</organism>
<dbReference type="InterPro" id="IPR023187">
    <property type="entry name" value="Tscrpt_reg_MarR-type_CS"/>
</dbReference>
<evidence type="ECO:0000313" key="5">
    <source>
        <dbReference type="EMBL" id="SMC25020.1"/>
    </source>
</evidence>
<keyword evidence="1" id="KW-0805">Transcription regulation</keyword>
<sequence length="163" mass="18722">MCPAQTPLEQARFIFNTSRLIRDRISRIVSARQAHGGRLARFGEISVSQLHALFFIRERGHMTIKDLAETLSVSAPSASSMVDRLVDKGLVMREPDPQDRRRVFVRISPEATRDMEVLEETVLQAFVDLVEELGPETSRDWCRILERVHSVLNDETKRLERLP</sequence>
<dbReference type="PANTHER" id="PTHR33164">
    <property type="entry name" value="TRANSCRIPTIONAL REGULATOR, MARR FAMILY"/>
    <property type="match status" value="1"/>
</dbReference>
<proteinExistence type="predicted"/>
<accession>A0A1W1XM01</accession>
<dbReference type="PROSITE" id="PS01117">
    <property type="entry name" value="HTH_MARR_1"/>
    <property type="match status" value="1"/>
</dbReference>
<dbReference type="GO" id="GO:0003677">
    <property type="term" value="F:DNA binding"/>
    <property type="evidence" value="ECO:0007669"/>
    <property type="project" value="UniProtKB-KW"/>
</dbReference>
<keyword evidence="2 5" id="KW-0238">DNA-binding</keyword>
<dbReference type="RefSeq" id="WP_084057914.1">
    <property type="nucleotide sequence ID" value="NZ_FWXF01000011.1"/>
</dbReference>
<dbReference type="EMBL" id="FWXF01000011">
    <property type="protein sequence ID" value="SMC25020.1"/>
    <property type="molecule type" value="Genomic_DNA"/>
</dbReference>
<feature type="domain" description="HTH marR-type" evidence="4">
    <location>
        <begin position="7"/>
        <end position="150"/>
    </location>
</feature>
<reference evidence="5 6" key="1">
    <citation type="submission" date="2017-04" db="EMBL/GenBank/DDBJ databases">
        <authorList>
            <person name="Afonso C.L."/>
            <person name="Miller P.J."/>
            <person name="Scott M.A."/>
            <person name="Spackman E."/>
            <person name="Goraichik I."/>
            <person name="Dimitrov K.M."/>
            <person name="Suarez D.L."/>
            <person name="Swayne D.E."/>
        </authorList>
    </citation>
    <scope>NUCLEOTIDE SEQUENCE [LARGE SCALE GENOMIC DNA]</scope>
    <source>
        <strain evidence="5 6">DSM 13146</strain>
    </source>
</reference>
<dbReference type="OrthoDB" id="512297at2"/>
<protein>
    <submittedName>
        <fullName evidence="5">DNA-binding transcriptional regulator, MarR family</fullName>
    </submittedName>
</protein>
<dbReference type="Proteomes" id="UP000192783">
    <property type="component" value="Unassembled WGS sequence"/>
</dbReference>
<evidence type="ECO:0000256" key="3">
    <source>
        <dbReference type="ARBA" id="ARBA00023163"/>
    </source>
</evidence>
<dbReference type="SMART" id="SM00347">
    <property type="entry name" value="HTH_MARR"/>
    <property type="match status" value="1"/>
</dbReference>
<keyword evidence="3" id="KW-0804">Transcription</keyword>
<dbReference type="GO" id="GO:0003700">
    <property type="term" value="F:DNA-binding transcription factor activity"/>
    <property type="evidence" value="ECO:0007669"/>
    <property type="project" value="InterPro"/>
</dbReference>
<dbReference type="InterPro" id="IPR000835">
    <property type="entry name" value="HTH_MarR-typ"/>
</dbReference>
<dbReference type="STRING" id="1121390.SAMN02746041_02185"/>
<dbReference type="PANTHER" id="PTHR33164:SF57">
    <property type="entry name" value="MARR-FAMILY TRANSCRIPTIONAL REGULATOR"/>
    <property type="match status" value="1"/>
</dbReference>
<evidence type="ECO:0000313" key="6">
    <source>
        <dbReference type="Proteomes" id="UP000192783"/>
    </source>
</evidence>